<name>A0AAN6V3Q8_9PEZI</name>
<sequence length="570" mass="61223">MAETKESLSYLNGGPQFPYKSSVWSVLQSGTDVNPDRAALISVQQSPNHLARLVGRGPVQTPASRGPDELLTWSYAQLGRGGARLATVMARHHVPPQSLLLNFVPHSADWALLVWAAAVQCLGVLNQLPQMLRTTHQQEELRMCFALKPTVVAVEDEAAVQLADELRAEAADANQPTPFLGICLSRLSKPRDGWVSLLDIAEMEFTESESTVDAATVDATDSPDRIAQIYFTSGSSGTPKGVLKTVRNLTASGPIAGARIDENFVSVALGANFAAMASSLPYIAWAMAGTLSHLKACSEYSLEKLASLRLVALGGEIMSEEFLAMAHAVVPTATVIPAFGMSEVFGAVGWPKGVPLRIPTHSGVLSVGTVTPGGRVKIVDEQGTVIPRGQVGELHLGHHAVCGRYLLMGSVDEKVNRDTFYEEEGLPWIRTGDLATIDDDGWVYIVGRKKDQIRHVTGIIQPSMIEAVLSAAFPVEIQVIGLPSPIHGMVPYPIIDRFPDGVTEGDMKEHFTHKIGANYNMGAILTLKQLGLDAWPITGSGKVSKKELATIALDYMRANPDASFSSYAVC</sequence>
<accession>A0AAN6V3Q8</accession>
<evidence type="ECO:0000256" key="1">
    <source>
        <dbReference type="ARBA" id="ARBA00006432"/>
    </source>
</evidence>
<gene>
    <name evidence="4" type="ORF">C8A04DRAFT_12413</name>
</gene>
<reference evidence="4" key="2">
    <citation type="submission" date="2023-05" db="EMBL/GenBank/DDBJ databases">
        <authorList>
            <consortium name="Lawrence Berkeley National Laboratory"/>
            <person name="Steindorff A."/>
            <person name="Hensen N."/>
            <person name="Bonometti L."/>
            <person name="Westerberg I."/>
            <person name="Brannstrom I.O."/>
            <person name="Guillou S."/>
            <person name="Cros-Aarteil S."/>
            <person name="Calhoun S."/>
            <person name="Haridas S."/>
            <person name="Kuo A."/>
            <person name="Mondo S."/>
            <person name="Pangilinan J."/>
            <person name="Riley R."/>
            <person name="Labutti K."/>
            <person name="Andreopoulos B."/>
            <person name="Lipzen A."/>
            <person name="Chen C."/>
            <person name="Yanf M."/>
            <person name="Daum C."/>
            <person name="Ng V."/>
            <person name="Clum A."/>
            <person name="Ohm R."/>
            <person name="Martin F."/>
            <person name="Silar P."/>
            <person name="Natvig D."/>
            <person name="Lalanne C."/>
            <person name="Gautier V."/>
            <person name="Ament-Velasquez S.L."/>
            <person name="Kruys A."/>
            <person name="Hutchinson M.I."/>
            <person name="Powell A.J."/>
            <person name="Barry K."/>
            <person name="Miller A.N."/>
            <person name="Grigoriev I.V."/>
            <person name="Debuchy R."/>
            <person name="Gladieux P."/>
            <person name="Thoren M.H."/>
            <person name="Johannesson H."/>
        </authorList>
    </citation>
    <scope>NUCLEOTIDE SEQUENCE</scope>
    <source>
        <strain evidence="4">CBS 141.50</strain>
    </source>
</reference>
<dbReference type="Proteomes" id="UP001302676">
    <property type="component" value="Unassembled WGS sequence"/>
</dbReference>
<dbReference type="AlphaFoldDB" id="A0AAN6V3Q8"/>
<dbReference type="SUPFAM" id="SSF56801">
    <property type="entry name" value="Acetyl-CoA synthetase-like"/>
    <property type="match status" value="1"/>
</dbReference>
<evidence type="ECO:0000313" key="4">
    <source>
        <dbReference type="EMBL" id="KAK4143475.1"/>
    </source>
</evidence>
<dbReference type="Pfam" id="PF00501">
    <property type="entry name" value="AMP-binding"/>
    <property type="match status" value="2"/>
</dbReference>
<organism evidence="4 5">
    <name type="scientific">Dichotomopilus funicola</name>
    <dbReference type="NCBI Taxonomy" id="1934379"/>
    <lineage>
        <taxon>Eukaryota</taxon>
        <taxon>Fungi</taxon>
        <taxon>Dikarya</taxon>
        <taxon>Ascomycota</taxon>
        <taxon>Pezizomycotina</taxon>
        <taxon>Sordariomycetes</taxon>
        <taxon>Sordariomycetidae</taxon>
        <taxon>Sordariales</taxon>
        <taxon>Chaetomiaceae</taxon>
        <taxon>Dichotomopilus</taxon>
    </lineage>
</organism>
<feature type="domain" description="AMP-dependent synthetase/ligase" evidence="3">
    <location>
        <begin position="299"/>
        <end position="406"/>
    </location>
</feature>
<keyword evidence="5" id="KW-1185">Reference proteome</keyword>
<dbReference type="InterPro" id="IPR042099">
    <property type="entry name" value="ANL_N_sf"/>
</dbReference>
<dbReference type="PANTHER" id="PTHR24096:SF149">
    <property type="entry name" value="AMP-BINDING DOMAIN-CONTAINING PROTEIN-RELATED"/>
    <property type="match status" value="1"/>
</dbReference>
<dbReference type="GeneID" id="87813946"/>
<dbReference type="GO" id="GO:0016405">
    <property type="term" value="F:CoA-ligase activity"/>
    <property type="evidence" value="ECO:0007669"/>
    <property type="project" value="TreeGrafter"/>
</dbReference>
<feature type="domain" description="AMP-dependent synthetase/ligase" evidence="3">
    <location>
        <begin position="68"/>
        <end position="252"/>
    </location>
</feature>
<dbReference type="PROSITE" id="PS00455">
    <property type="entry name" value="AMP_BINDING"/>
    <property type="match status" value="1"/>
</dbReference>
<keyword evidence="2" id="KW-0436">Ligase</keyword>
<evidence type="ECO:0000256" key="2">
    <source>
        <dbReference type="ARBA" id="ARBA00022598"/>
    </source>
</evidence>
<dbReference type="EMBL" id="MU853586">
    <property type="protein sequence ID" value="KAK4143475.1"/>
    <property type="molecule type" value="Genomic_DNA"/>
</dbReference>
<comment type="caution">
    <text evidence="4">The sequence shown here is derived from an EMBL/GenBank/DDBJ whole genome shotgun (WGS) entry which is preliminary data.</text>
</comment>
<evidence type="ECO:0000259" key="3">
    <source>
        <dbReference type="Pfam" id="PF00501"/>
    </source>
</evidence>
<dbReference type="PANTHER" id="PTHR24096">
    <property type="entry name" value="LONG-CHAIN-FATTY-ACID--COA LIGASE"/>
    <property type="match status" value="1"/>
</dbReference>
<dbReference type="InterPro" id="IPR000873">
    <property type="entry name" value="AMP-dep_synth/lig_dom"/>
</dbReference>
<protein>
    <recommendedName>
        <fullName evidence="3">AMP-dependent synthetase/ligase domain-containing protein</fullName>
    </recommendedName>
</protein>
<evidence type="ECO:0000313" key="5">
    <source>
        <dbReference type="Proteomes" id="UP001302676"/>
    </source>
</evidence>
<dbReference type="RefSeq" id="XP_062636846.1">
    <property type="nucleotide sequence ID" value="XM_062777333.1"/>
</dbReference>
<proteinExistence type="inferred from homology"/>
<comment type="similarity">
    <text evidence="1">Belongs to the ATP-dependent AMP-binding enzyme family.</text>
</comment>
<reference evidence="4" key="1">
    <citation type="journal article" date="2023" name="Mol. Phylogenet. Evol.">
        <title>Genome-scale phylogeny and comparative genomics of the fungal order Sordariales.</title>
        <authorList>
            <person name="Hensen N."/>
            <person name="Bonometti L."/>
            <person name="Westerberg I."/>
            <person name="Brannstrom I.O."/>
            <person name="Guillou S."/>
            <person name="Cros-Aarteil S."/>
            <person name="Calhoun S."/>
            <person name="Haridas S."/>
            <person name="Kuo A."/>
            <person name="Mondo S."/>
            <person name="Pangilinan J."/>
            <person name="Riley R."/>
            <person name="LaButti K."/>
            <person name="Andreopoulos B."/>
            <person name="Lipzen A."/>
            <person name="Chen C."/>
            <person name="Yan M."/>
            <person name="Daum C."/>
            <person name="Ng V."/>
            <person name="Clum A."/>
            <person name="Steindorff A."/>
            <person name="Ohm R.A."/>
            <person name="Martin F."/>
            <person name="Silar P."/>
            <person name="Natvig D.O."/>
            <person name="Lalanne C."/>
            <person name="Gautier V."/>
            <person name="Ament-Velasquez S.L."/>
            <person name="Kruys A."/>
            <person name="Hutchinson M.I."/>
            <person name="Powell A.J."/>
            <person name="Barry K."/>
            <person name="Miller A.N."/>
            <person name="Grigoriev I.V."/>
            <person name="Debuchy R."/>
            <person name="Gladieux P."/>
            <person name="Hiltunen Thoren M."/>
            <person name="Johannesson H."/>
        </authorList>
    </citation>
    <scope>NUCLEOTIDE SEQUENCE</scope>
    <source>
        <strain evidence="4">CBS 141.50</strain>
    </source>
</reference>
<dbReference type="InterPro" id="IPR020845">
    <property type="entry name" value="AMP-binding_CS"/>
</dbReference>
<dbReference type="Gene3D" id="3.40.50.12780">
    <property type="entry name" value="N-terminal domain of ligase-like"/>
    <property type="match status" value="2"/>
</dbReference>